<name>A0A1N5T256_9ARCH</name>
<keyword evidence="2 11" id="KW-0436">Ligase</keyword>
<dbReference type="KEGG" id="cdiv:CPM_0404"/>
<feature type="binding site" evidence="11">
    <location>
        <position position="191"/>
    </location>
    <ligand>
        <name>Zn(2+)</name>
        <dbReference type="ChEBI" id="CHEBI:29105"/>
    </ligand>
</feature>
<accession>A0A1N5T256</accession>
<dbReference type="InterPro" id="IPR018317">
    <property type="entry name" value="QueC"/>
</dbReference>
<keyword evidence="6 11" id="KW-0067">ATP-binding</keyword>
<dbReference type="Proteomes" id="UP000187822">
    <property type="component" value="Chromosome I"/>
</dbReference>
<feature type="binding site" evidence="11">
    <location>
        <begin position="8"/>
        <end position="18"/>
    </location>
    <ligand>
        <name>ATP</name>
        <dbReference type="ChEBI" id="CHEBI:30616"/>
    </ligand>
</feature>
<dbReference type="GO" id="GO:0005524">
    <property type="term" value="F:ATP binding"/>
    <property type="evidence" value="ECO:0007669"/>
    <property type="project" value="UniProtKB-UniRule"/>
</dbReference>
<protein>
    <recommendedName>
        <fullName evidence="9 11">7-cyano-7-deazaguanine synthase</fullName>
        <ecNumber evidence="9 11">6.3.4.20</ecNumber>
    </recommendedName>
    <alternativeName>
        <fullName evidence="11">7-cyano-7-carbaguanine synthase</fullName>
    </alternativeName>
    <alternativeName>
        <fullName evidence="11">Archaeosine biosynthesis protein QueC</fullName>
    </alternativeName>
    <alternativeName>
        <fullName evidence="11">PreQ(0) synthase</fullName>
    </alternativeName>
</protein>
<evidence type="ECO:0000256" key="7">
    <source>
        <dbReference type="ARBA" id="ARBA00037768"/>
    </source>
</evidence>
<dbReference type="Proteomes" id="UP000195607">
    <property type="component" value="Chromosome I"/>
</dbReference>
<dbReference type="AlphaFoldDB" id="A0A1N5T256"/>
<evidence type="ECO:0000256" key="1">
    <source>
        <dbReference type="ARBA" id="ARBA00005061"/>
    </source>
</evidence>
<dbReference type="CDD" id="cd01995">
    <property type="entry name" value="QueC-like"/>
    <property type="match status" value="1"/>
</dbReference>
<evidence type="ECO:0000256" key="10">
    <source>
        <dbReference type="ARBA" id="ARBA00047890"/>
    </source>
</evidence>
<reference evidence="14" key="2">
    <citation type="submission" date="2016-06" db="EMBL/GenBank/DDBJ databases">
        <authorList>
            <person name="Toshchakov V.S."/>
        </authorList>
    </citation>
    <scope>NUCLEOTIDE SEQUENCE [LARGE SCALE GENOMIC DNA]</scope>
    <source>
        <strain>PM4 (JCM 30641</strain>
        <strain evidence="14">\VKM B-2940)</strain>
    </source>
</reference>
<dbReference type="GO" id="GO:0016879">
    <property type="term" value="F:ligase activity, forming carbon-nitrogen bonds"/>
    <property type="evidence" value="ECO:0007669"/>
    <property type="project" value="UniProtKB-UniRule"/>
</dbReference>
<dbReference type="EC" id="6.3.4.20" evidence="9 11"/>
<evidence type="ECO:0000313" key="12">
    <source>
        <dbReference type="EMBL" id="SIM42238.1"/>
    </source>
</evidence>
<reference evidence="13" key="3">
    <citation type="submission" date="2016-06" db="EMBL/GenBank/DDBJ databases">
        <authorList>
            <person name="Olsen C.W."/>
            <person name="Carey S."/>
            <person name="Hinshaw L."/>
            <person name="Karasin A.I."/>
        </authorList>
    </citation>
    <scope>NUCLEOTIDE SEQUENCE [LARGE SCALE GENOMIC DNA]</scope>
    <source>
        <strain evidence="13">PM4</strain>
    </source>
</reference>
<feature type="binding site" evidence="11">
    <location>
        <position position="194"/>
    </location>
    <ligand>
        <name>Zn(2+)</name>
        <dbReference type="ChEBI" id="CHEBI:29105"/>
    </ligand>
</feature>
<proteinExistence type="inferred from homology"/>
<dbReference type="STRING" id="1673428.CPM_0404"/>
<evidence type="ECO:0000256" key="3">
    <source>
        <dbReference type="ARBA" id="ARBA00022723"/>
    </source>
</evidence>
<evidence type="ECO:0000256" key="5">
    <source>
        <dbReference type="ARBA" id="ARBA00022833"/>
    </source>
</evidence>
<dbReference type="PANTHER" id="PTHR42914">
    <property type="entry name" value="7-CYANO-7-DEAZAGUANINE SYNTHASE"/>
    <property type="match status" value="1"/>
</dbReference>
<comment type="catalytic activity">
    <reaction evidence="10 11">
        <text>7-carboxy-7-carbaguanine + NH4(+) + 2 ATP = 7-cyano-7-carbaguanine + 2 AMP + 2 diphosphate + 2 H(+)</text>
        <dbReference type="Rhea" id="RHEA:27982"/>
        <dbReference type="ChEBI" id="CHEBI:15378"/>
        <dbReference type="ChEBI" id="CHEBI:28938"/>
        <dbReference type="ChEBI" id="CHEBI:30616"/>
        <dbReference type="ChEBI" id="CHEBI:33019"/>
        <dbReference type="ChEBI" id="CHEBI:45075"/>
        <dbReference type="ChEBI" id="CHEBI:61036"/>
        <dbReference type="ChEBI" id="CHEBI:456215"/>
        <dbReference type="EC" id="6.3.4.20"/>
    </reaction>
</comment>
<keyword evidence="14" id="KW-1185">Reference proteome</keyword>
<dbReference type="UniPathway" id="UPA00391"/>
<dbReference type="Pfam" id="PF06508">
    <property type="entry name" value="QueC"/>
    <property type="match status" value="1"/>
</dbReference>
<keyword evidence="5 11" id="KW-0862">Zinc</keyword>
<dbReference type="EMBL" id="LT671858">
    <property type="protein sequence ID" value="SIM42238.1"/>
    <property type="molecule type" value="Genomic_DNA"/>
</dbReference>
<dbReference type="SUPFAM" id="SSF52402">
    <property type="entry name" value="Adenine nucleotide alpha hydrolases-like"/>
    <property type="match status" value="1"/>
</dbReference>
<evidence type="ECO:0000256" key="2">
    <source>
        <dbReference type="ARBA" id="ARBA00022598"/>
    </source>
</evidence>
<organism evidence="12 15">
    <name type="scientific">Cuniculiplasma divulgatum</name>
    <dbReference type="NCBI Taxonomy" id="1673428"/>
    <lineage>
        <taxon>Archaea</taxon>
        <taxon>Methanobacteriati</taxon>
        <taxon>Thermoplasmatota</taxon>
        <taxon>Thermoplasmata</taxon>
        <taxon>Thermoplasmatales</taxon>
        <taxon>Cuniculiplasmataceae</taxon>
        <taxon>Cuniculiplasma</taxon>
    </lineage>
</organism>
<dbReference type="GO" id="GO:0008270">
    <property type="term" value="F:zinc ion binding"/>
    <property type="evidence" value="ECO:0007669"/>
    <property type="project" value="UniProtKB-UniRule"/>
</dbReference>
<dbReference type="NCBIfam" id="TIGR00364">
    <property type="entry name" value="7-cyano-7-deazaguanine synthase QueC"/>
    <property type="match status" value="1"/>
</dbReference>
<dbReference type="RefSeq" id="WP_241810770.1">
    <property type="nucleotide sequence ID" value="NZ_LT719092.1"/>
</dbReference>
<evidence type="ECO:0000256" key="4">
    <source>
        <dbReference type="ARBA" id="ARBA00022741"/>
    </source>
</evidence>
<dbReference type="PANTHER" id="PTHR42914:SF1">
    <property type="entry name" value="7-CYANO-7-DEAZAGUANINE SYNTHASE"/>
    <property type="match status" value="1"/>
</dbReference>
<keyword evidence="3 11" id="KW-0479">Metal-binding</keyword>
<evidence type="ECO:0000256" key="11">
    <source>
        <dbReference type="HAMAP-Rule" id="MF_01633"/>
    </source>
</evidence>
<dbReference type="Gene3D" id="3.40.50.620">
    <property type="entry name" value="HUPs"/>
    <property type="match status" value="1"/>
</dbReference>
<evidence type="ECO:0000256" key="6">
    <source>
        <dbReference type="ARBA" id="ARBA00022840"/>
    </source>
</evidence>
<feature type="binding site" evidence="11">
    <location>
        <position position="183"/>
    </location>
    <ligand>
        <name>Zn(2+)</name>
        <dbReference type="ChEBI" id="CHEBI:29105"/>
    </ligand>
</feature>
<evidence type="ECO:0000313" key="15">
    <source>
        <dbReference type="Proteomes" id="UP000195607"/>
    </source>
</evidence>
<comment type="cofactor">
    <cofactor evidence="11">
        <name>Zn(2+)</name>
        <dbReference type="ChEBI" id="CHEBI:29105"/>
    </cofactor>
    <text evidence="11">Binds 1 zinc ion per subunit.</text>
</comment>
<comment type="pathway">
    <text evidence="1 11">Purine metabolism; 7-cyano-7-deazaguanine biosynthesis.</text>
</comment>
<reference evidence="12 15" key="1">
    <citation type="submission" date="2016-04" db="EMBL/GenBank/DDBJ databases">
        <authorList>
            <person name="Evans L.H."/>
            <person name="Alamgir A."/>
            <person name="Owens N."/>
            <person name="Weber N.D."/>
            <person name="Virtaneva K."/>
            <person name="Barbian K."/>
            <person name="Babar A."/>
            <person name="Rosenke K."/>
        </authorList>
    </citation>
    <scope>NUCLEOTIDE SEQUENCE [LARGE SCALE GENOMIC DNA]</scope>
    <source>
        <strain evidence="12">S5</strain>
        <strain evidence="15">S5(T) (JCM 30642 \VKM B-2941)</strain>
    </source>
</reference>
<evidence type="ECO:0000256" key="9">
    <source>
        <dbReference type="ARBA" id="ARBA00039149"/>
    </source>
</evidence>
<dbReference type="GeneID" id="30927038"/>
<comment type="similarity">
    <text evidence="8 11">Belongs to the QueC family.</text>
</comment>
<dbReference type="InterPro" id="IPR014729">
    <property type="entry name" value="Rossmann-like_a/b/a_fold"/>
</dbReference>
<feature type="binding site" evidence="11">
    <location>
        <position position="197"/>
    </location>
    <ligand>
        <name>Zn(2+)</name>
        <dbReference type="ChEBI" id="CHEBI:29105"/>
    </ligand>
</feature>
<sequence>MDNAIILMSGGLDSTTVLSFAKKNGYNITGLSFDYGQRHRRELESSKKIADFYGIQRIVFKIDLRQIGGSSLTGDEAVEIGKLERKEIPNTYVPGRNILFLSIAAAYSELLDARTIMMGVNSVDYSGYPDCRPNFISSMEQSLQHGLDRSDLKIMAPLQYLNKGEIITMGIKNNAPYELTYSCYNGREKACGRCDSCLLRLRGFMDAGEIDPTPYETYPDFYIDYLRNLKKYKK</sequence>
<dbReference type="EMBL" id="LT719092">
    <property type="protein sequence ID" value="SJK84289.1"/>
    <property type="molecule type" value="Genomic_DNA"/>
</dbReference>
<dbReference type="HAMAP" id="MF_01633">
    <property type="entry name" value="QueC"/>
    <property type="match status" value="1"/>
</dbReference>
<dbReference type="PIRSF" id="PIRSF006293">
    <property type="entry name" value="ExsB"/>
    <property type="match status" value="1"/>
</dbReference>
<keyword evidence="4 11" id="KW-0547">Nucleotide-binding</keyword>
<gene>
    <name evidence="11" type="primary">queC</name>
    <name evidence="13" type="ORF">CPM_0404</name>
    <name evidence="12" type="ORF">CSP5_0432</name>
</gene>
<evidence type="ECO:0000313" key="14">
    <source>
        <dbReference type="Proteomes" id="UP000187822"/>
    </source>
</evidence>
<evidence type="ECO:0000256" key="8">
    <source>
        <dbReference type="ARBA" id="ARBA00037993"/>
    </source>
</evidence>
<comment type="function">
    <text evidence="7 11">Catalyzes the ATP-dependent conversion of 7-carboxy-7-deazaguanine (CDG) to 7-cyano-7-deazaguanine (preQ(0)).</text>
</comment>
<evidence type="ECO:0000313" key="13">
    <source>
        <dbReference type="EMBL" id="SJK84289.1"/>
    </source>
</evidence>